<accession>A0A6J5BRN8</accession>
<protein>
    <submittedName>
        <fullName evidence="2">Uncharacterized protein</fullName>
    </submittedName>
</protein>
<dbReference type="EMBL" id="CADIJR010000129">
    <property type="protein sequence ID" value="CAB3714973.1"/>
    <property type="molecule type" value="Genomic_DNA"/>
</dbReference>
<proteinExistence type="predicted"/>
<keyword evidence="3" id="KW-1185">Reference proteome</keyword>
<name>A0A6J5BRN8_9BURK</name>
<sequence>MVAAATPGAPASTSKSAPARGKATPRNDSDAALLATLMAYGLPPASPPGTKVYKTDGIFVRELPGSSLATRLGECRKLGFLESEQCRLRVCAGHWGTAPECPNAQSHIEP</sequence>
<evidence type="ECO:0000256" key="1">
    <source>
        <dbReference type="SAM" id="MobiDB-lite"/>
    </source>
</evidence>
<feature type="region of interest" description="Disordered" evidence="1">
    <location>
        <begin position="1"/>
        <end position="28"/>
    </location>
</feature>
<organism evidence="2 3">
    <name type="scientific">Achromobacter insuavis</name>
    <dbReference type="NCBI Taxonomy" id="1287735"/>
    <lineage>
        <taxon>Bacteria</taxon>
        <taxon>Pseudomonadati</taxon>
        <taxon>Pseudomonadota</taxon>
        <taxon>Betaproteobacteria</taxon>
        <taxon>Burkholderiales</taxon>
        <taxon>Alcaligenaceae</taxon>
        <taxon>Achromobacter</taxon>
    </lineage>
</organism>
<dbReference type="Proteomes" id="UP000507979">
    <property type="component" value="Unassembled WGS sequence"/>
</dbReference>
<gene>
    <name evidence="2" type="ORF">LMG26845_05990</name>
</gene>
<evidence type="ECO:0000313" key="2">
    <source>
        <dbReference type="EMBL" id="CAB3714973.1"/>
    </source>
</evidence>
<feature type="compositionally biased region" description="Low complexity" evidence="1">
    <location>
        <begin position="1"/>
        <end position="19"/>
    </location>
</feature>
<dbReference type="AlphaFoldDB" id="A0A6J5BRN8"/>
<evidence type="ECO:0000313" key="3">
    <source>
        <dbReference type="Proteomes" id="UP000507979"/>
    </source>
</evidence>
<reference evidence="2 3" key="1">
    <citation type="submission" date="2020-04" db="EMBL/GenBank/DDBJ databases">
        <authorList>
            <person name="De Canck E."/>
        </authorList>
    </citation>
    <scope>NUCLEOTIDE SEQUENCE [LARGE SCALE GENOMIC DNA]</scope>
    <source>
        <strain evidence="2 3">LMG 26845</strain>
    </source>
</reference>